<dbReference type="InterPro" id="IPR037066">
    <property type="entry name" value="Plug_dom_sf"/>
</dbReference>
<dbReference type="NCBIfam" id="TIGR04056">
    <property type="entry name" value="OMP_RagA_SusC"/>
    <property type="match status" value="1"/>
</dbReference>
<dbReference type="Proteomes" id="UP000256321">
    <property type="component" value="Unassembled WGS sequence"/>
</dbReference>
<comment type="similarity">
    <text evidence="7">Belongs to the TonB-dependent receptor family.</text>
</comment>
<evidence type="ECO:0000256" key="4">
    <source>
        <dbReference type="ARBA" id="ARBA00022692"/>
    </source>
</evidence>
<evidence type="ECO:0000313" key="13">
    <source>
        <dbReference type="Proteomes" id="UP000629596"/>
    </source>
</evidence>
<feature type="domain" description="Secretin/TonB short N-terminal" evidence="9">
    <location>
        <begin position="69"/>
        <end position="121"/>
    </location>
</feature>
<dbReference type="EMBL" id="JACRTI010000021">
    <property type="protein sequence ID" value="MBC8602077.1"/>
    <property type="molecule type" value="Genomic_DNA"/>
</dbReference>
<organism evidence="11 12">
    <name type="scientific">Parabacteroides acidifaciens</name>
    <dbReference type="NCBI Taxonomy" id="2290935"/>
    <lineage>
        <taxon>Bacteria</taxon>
        <taxon>Pseudomonadati</taxon>
        <taxon>Bacteroidota</taxon>
        <taxon>Bacteroidia</taxon>
        <taxon>Bacteroidales</taxon>
        <taxon>Tannerellaceae</taxon>
        <taxon>Parabacteroides</taxon>
    </lineage>
</organism>
<accession>A0A3D8HE00</accession>
<dbReference type="AlphaFoldDB" id="A0A3D8HE00"/>
<proteinExistence type="inferred from homology"/>
<keyword evidence="6 7" id="KW-0998">Cell outer membrane</keyword>
<evidence type="ECO:0000256" key="7">
    <source>
        <dbReference type="PROSITE-ProRule" id="PRU01360"/>
    </source>
</evidence>
<reference evidence="10 13" key="2">
    <citation type="submission" date="2020-08" db="EMBL/GenBank/DDBJ databases">
        <title>Genome public.</title>
        <authorList>
            <person name="Liu C."/>
            <person name="Sun Q."/>
        </authorList>
    </citation>
    <scope>NUCLEOTIDE SEQUENCE [LARGE SCALE GENOMIC DNA]</scope>
    <source>
        <strain evidence="10 13">426_9</strain>
    </source>
</reference>
<dbReference type="SMART" id="SM00965">
    <property type="entry name" value="STN"/>
    <property type="match status" value="1"/>
</dbReference>
<sequence>MKINHYLDRSWFNGLRYTLHIMKIIIILLVLSIGNSFSMTYSQNTLLSLDVNKQSIKEVIGVIEKKSEYVFFFSDNVRQDLEKKVDIKVNSKTLDVILNNLFADTDLAYTINDRQVSIAKSKKANSSFPILQQETRTITGTIVDNTKEPLIGVNIVVKGTTTGTVTDIDGRFSLSVAETNPVLVISYIGYQTREIKVGSQSNLNITLEAETLGLEEIVVVGYGTVKKKDLTGSVSSVNSETISKSPVTSATQAIQGRLPGVFVSNSTTKPGESASVVIRGKRSISGSSDPLYIVDGIPVVGGLNEISPSDIETIDILKDASATAIYGARGSNGVILITTKKGKAGKTQVDYNGYIGFQTVLNQLEYMDGAAYAETVRESYRSTGKYLSATPSWEEDQKIGSFANDPYTLESLRMAYDENGNYDPSKVRSGSKWWDAVQRTGMVTDHQLSVRGGTDKTSFTFSGSYYDYKGLVKDEDFSRYSIRLNLEHSVNKYIKFGAFTGYTHSTQERGSTLFNSWRVMPMGRFYDDDGNLLEKVSGTDDQWRNPLLRLAEGAVSNPLKINRFIGSYYADITLPLKGLRFRTNLGIDYETRQDYNFQSAEARGNTMNYARNGTENRSMFTWENLLFYDRTFEDHTIGVTLLQSINEYLREYNKIPVQGIPADELLYNDVGSASNPEKTESGKTQWKLASFMARLNYSFKGKYLATVSARYDGSSRLAEGHQWVAFPAAALAWRINEESFMQNATFLSNLKLRMGYGVVASSEVDPYETKGTLTQKPYNYGSESIFGYAPDKMPNTTLTWETTGQWNAGFDFGFFGNRLNGTIDLYLQNTKDLLLDRQLPIVSGFNQIKSNVGKTRNKGVELTLNSLNVNNKNFTWSTDFMMYANKEEIVELYNGKEDDPGSAWFIGEAINVFYDYKKVGIWQDTPEDRAEMEKFNKNGSNFSPGTIRLWDNGDYKITSDDRVIQGQQRPKFILSLNNTFRYKDFDFSFFFEGNFGAMVKNNISYLNQAHRNGNVKVDYWTPTNPTNAFPRPIEGVDYLPYYETLHYEKSDFIKLRNVTLGYTIPSQITKKWDISRCRIYVQAQNSWMWTNFSGVDPENTLNQSVDGTYAGYTRPTPSTWLVGLNISF</sequence>
<dbReference type="InterPro" id="IPR023997">
    <property type="entry name" value="TonB-dep_OMP_SusC/RagA_CS"/>
</dbReference>
<evidence type="ECO:0000313" key="12">
    <source>
        <dbReference type="Proteomes" id="UP000256321"/>
    </source>
</evidence>
<keyword evidence="4 7" id="KW-0812">Transmembrane</keyword>
<dbReference type="Proteomes" id="UP000629596">
    <property type="component" value="Unassembled WGS sequence"/>
</dbReference>
<keyword evidence="13" id="KW-1185">Reference proteome</keyword>
<dbReference type="InterPro" id="IPR008969">
    <property type="entry name" value="CarboxyPept-like_regulatory"/>
</dbReference>
<dbReference type="Pfam" id="PF13715">
    <property type="entry name" value="CarbopepD_reg_2"/>
    <property type="match status" value="1"/>
</dbReference>
<dbReference type="Gene3D" id="2.60.40.1120">
    <property type="entry name" value="Carboxypeptidase-like, regulatory domain"/>
    <property type="match status" value="1"/>
</dbReference>
<dbReference type="InterPro" id="IPR039426">
    <property type="entry name" value="TonB-dep_rcpt-like"/>
</dbReference>
<dbReference type="RefSeq" id="WP_115499581.1">
    <property type="nucleotide sequence ID" value="NZ_JACRTI010000021.1"/>
</dbReference>
<dbReference type="FunFam" id="2.60.40.1120:FF:000003">
    <property type="entry name" value="Outer membrane protein Omp121"/>
    <property type="match status" value="1"/>
</dbReference>
<comment type="subcellular location">
    <subcellularLocation>
        <location evidence="1 7">Cell outer membrane</location>
        <topology evidence="1 7">Multi-pass membrane protein</topology>
    </subcellularLocation>
</comment>
<evidence type="ECO:0000313" key="10">
    <source>
        <dbReference type="EMBL" id="MBC8602077.1"/>
    </source>
</evidence>
<dbReference type="SUPFAM" id="SSF56935">
    <property type="entry name" value="Porins"/>
    <property type="match status" value="1"/>
</dbReference>
<keyword evidence="5 7" id="KW-0472">Membrane</keyword>
<evidence type="ECO:0000313" key="11">
    <source>
        <dbReference type="EMBL" id="RDU49176.1"/>
    </source>
</evidence>
<evidence type="ECO:0000256" key="6">
    <source>
        <dbReference type="ARBA" id="ARBA00023237"/>
    </source>
</evidence>
<evidence type="ECO:0000256" key="5">
    <source>
        <dbReference type="ARBA" id="ARBA00023136"/>
    </source>
</evidence>
<dbReference type="NCBIfam" id="TIGR04057">
    <property type="entry name" value="SusC_RagA_signa"/>
    <property type="match status" value="1"/>
</dbReference>
<keyword evidence="3 7" id="KW-1134">Transmembrane beta strand</keyword>
<dbReference type="Pfam" id="PF07715">
    <property type="entry name" value="Plug"/>
    <property type="match status" value="1"/>
</dbReference>
<keyword evidence="2 7" id="KW-0813">Transport</keyword>
<dbReference type="InterPro" id="IPR036942">
    <property type="entry name" value="Beta-barrel_TonB_sf"/>
</dbReference>
<reference evidence="11 12" key="1">
    <citation type="submission" date="2018-07" db="EMBL/GenBank/DDBJ databases">
        <title>Parabacteroides acidifaciens nov. sp., isolated from human feces.</title>
        <authorList>
            <person name="Wang Y.J."/>
        </authorList>
    </citation>
    <scope>NUCLEOTIDE SEQUENCE [LARGE SCALE GENOMIC DNA]</scope>
    <source>
        <strain evidence="11 12">426-9</strain>
    </source>
</reference>
<dbReference type="SUPFAM" id="SSF49464">
    <property type="entry name" value="Carboxypeptidase regulatory domain-like"/>
    <property type="match status" value="1"/>
</dbReference>
<evidence type="ECO:0000256" key="2">
    <source>
        <dbReference type="ARBA" id="ARBA00022448"/>
    </source>
</evidence>
<dbReference type="PROSITE" id="PS52016">
    <property type="entry name" value="TONB_DEPENDENT_REC_3"/>
    <property type="match status" value="1"/>
</dbReference>
<evidence type="ECO:0000259" key="9">
    <source>
        <dbReference type="SMART" id="SM00965"/>
    </source>
</evidence>
<dbReference type="FunFam" id="2.170.130.10:FF:000008">
    <property type="entry name" value="SusC/RagA family TonB-linked outer membrane protein"/>
    <property type="match status" value="1"/>
</dbReference>
<keyword evidence="10" id="KW-0675">Receptor</keyword>
<protein>
    <submittedName>
        <fullName evidence="11">SusC/RagA family TonB-linked outer membrane protein</fullName>
    </submittedName>
    <submittedName>
        <fullName evidence="10">TonB-dependent receptor</fullName>
    </submittedName>
</protein>
<dbReference type="EMBL" id="QREV01000021">
    <property type="protein sequence ID" value="RDU49176.1"/>
    <property type="molecule type" value="Genomic_DNA"/>
</dbReference>
<dbReference type="InterPro" id="IPR011662">
    <property type="entry name" value="Secretin/TonB_short_N"/>
</dbReference>
<evidence type="ECO:0000256" key="3">
    <source>
        <dbReference type="ARBA" id="ARBA00022452"/>
    </source>
</evidence>
<evidence type="ECO:0000256" key="8">
    <source>
        <dbReference type="SAM" id="Phobius"/>
    </source>
</evidence>
<dbReference type="Gene3D" id="2.170.130.10">
    <property type="entry name" value="TonB-dependent receptor, plug domain"/>
    <property type="match status" value="1"/>
</dbReference>
<dbReference type="InterPro" id="IPR023996">
    <property type="entry name" value="TonB-dep_OMP_SusC/RagA"/>
</dbReference>
<feature type="transmembrane region" description="Helical" evidence="8">
    <location>
        <begin position="21"/>
        <end position="41"/>
    </location>
</feature>
<gene>
    <name evidence="11" type="ORF">DWU89_10405</name>
    <name evidence="10" type="ORF">H8784_10145</name>
</gene>
<name>A0A3D8HE00_9BACT</name>
<evidence type="ECO:0000256" key="1">
    <source>
        <dbReference type="ARBA" id="ARBA00004571"/>
    </source>
</evidence>
<dbReference type="InterPro" id="IPR012910">
    <property type="entry name" value="Plug_dom"/>
</dbReference>
<keyword evidence="8" id="KW-1133">Transmembrane helix</keyword>
<dbReference type="GO" id="GO:0009279">
    <property type="term" value="C:cell outer membrane"/>
    <property type="evidence" value="ECO:0007669"/>
    <property type="project" value="UniProtKB-SubCell"/>
</dbReference>
<dbReference type="Gene3D" id="2.40.170.20">
    <property type="entry name" value="TonB-dependent receptor, beta-barrel domain"/>
    <property type="match status" value="1"/>
</dbReference>
<comment type="caution">
    <text evidence="11">The sequence shown here is derived from an EMBL/GenBank/DDBJ whole genome shotgun (WGS) entry which is preliminary data.</text>
</comment>